<reference evidence="2 3" key="1">
    <citation type="submission" date="2016-02" db="EMBL/GenBank/DDBJ databases">
        <title>Genome analysis of coral dinoflagellate symbionts highlights evolutionary adaptations to a symbiotic lifestyle.</title>
        <authorList>
            <person name="Aranda M."/>
            <person name="Li Y."/>
            <person name="Liew Y.J."/>
            <person name="Baumgarten S."/>
            <person name="Simakov O."/>
            <person name="Wilson M."/>
            <person name="Piel J."/>
            <person name="Ashoor H."/>
            <person name="Bougouffa S."/>
            <person name="Bajic V.B."/>
            <person name="Ryu T."/>
            <person name="Ravasi T."/>
            <person name="Bayer T."/>
            <person name="Micklem G."/>
            <person name="Kim H."/>
            <person name="Bhak J."/>
            <person name="Lajeunesse T.C."/>
            <person name="Voolstra C.R."/>
        </authorList>
    </citation>
    <scope>NUCLEOTIDE SEQUENCE [LARGE SCALE GENOMIC DNA]</scope>
    <source>
        <strain evidence="2 3">CCMP2467</strain>
    </source>
</reference>
<gene>
    <name evidence="2" type="ORF">AK812_SmicGene9257</name>
</gene>
<comment type="caution">
    <text evidence="2">The sequence shown here is derived from an EMBL/GenBank/DDBJ whole genome shotgun (WGS) entry which is preliminary data.</text>
</comment>
<dbReference type="Proteomes" id="UP000186817">
    <property type="component" value="Unassembled WGS sequence"/>
</dbReference>
<dbReference type="AlphaFoldDB" id="A0A1Q9EIR5"/>
<evidence type="ECO:0000313" key="3">
    <source>
        <dbReference type="Proteomes" id="UP000186817"/>
    </source>
</evidence>
<evidence type="ECO:0000313" key="2">
    <source>
        <dbReference type="EMBL" id="OLQ07344.1"/>
    </source>
</evidence>
<protein>
    <submittedName>
        <fullName evidence="2">Uncharacterized protein</fullName>
    </submittedName>
</protein>
<feature type="compositionally biased region" description="Basic and acidic residues" evidence="1">
    <location>
        <begin position="8"/>
        <end position="26"/>
    </location>
</feature>
<feature type="region of interest" description="Disordered" evidence="1">
    <location>
        <begin position="1"/>
        <end position="46"/>
    </location>
</feature>
<name>A0A1Q9EIR5_SYMMI</name>
<feature type="compositionally biased region" description="Acidic residues" evidence="1">
    <location>
        <begin position="27"/>
        <end position="43"/>
    </location>
</feature>
<accession>A0A1Q9EIR5</accession>
<dbReference type="EMBL" id="LSRX01000141">
    <property type="protein sequence ID" value="OLQ07344.1"/>
    <property type="molecule type" value="Genomic_DNA"/>
</dbReference>
<sequence length="104" mass="11453">MQLAGATVREHEPPENGPKDAGRDDESMQDELPQEVLEPDEPEVPVKPLSATAAFLDLMLPADSKLRDLSVLSMSEKQLVTITNRTTQKVTVNWMIAGETPRAQ</sequence>
<proteinExistence type="predicted"/>
<organism evidence="2 3">
    <name type="scientific">Symbiodinium microadriaticum</name>
    <name type="common">Dinoflagellate</name>
    <name type="synonym">Zooxanthella microadriatica</name>
    <dbReference type="NCBI Taxonomy" id="2951"/>
    <lineage>
        <taxon>Eukaryota</taxon>
        <taxon>Sar</taxon>
        <taxon>Alveolata</taxon>
        <taxon>Dinophyceae</taxon>
        <taxon>Suessiales</taxon>
        <taxon>Symbiodiniaceae</taxon>
        <taxon>Symbiodinium</taxon>
    </lineage>
</organism>
<evidence type="ECO:0000256" key="1">
    <source>
        <dbReference type="SAM" id="MobiDB-lite"/>
    </source>
</evidence>
<keyword evidence="3" id="KW-1185">Reference proteome</keyword>